<evidence type="ECO:0000313" key="4">
    <source>
        <dbReference type="EMBL" id="MDM8270949.1"/>
    </source>
</evidence>
<dbReference type="InterPro" id="IPR011856">
    <property type="entry name" value="tRNA_endonuc-like_dom_sf"/>
</dbReference>
<dbReference type="HAMAP" id="MF_00048">
    <property type="entry name" value="UPF0102"/>
    <property type="match status" value="1"/>
</dbReference>
<dbReference type="PANTHER" id="PTHR34039:SF1">
    <property type="entry name" value="UPF0102 PROTEIN YRAN"/>
    <property type="match status" value="1"/>
</dbReference>
<protein>
    <recommendedName>
        <fullName evidence="2">UPF0102 protein QUW25_04580</fullName>
    </recommendedName>
</protein>
<organism evidence="4 5">
    <name type="scientific">Thermophilibacter provencensis</name>
    <dbReference type="NCBI Taxonomy" id="1852386"/>
    <lineage>
        <taxon>Bacteria</taxon>
        <taxon>Bacillati</taxon>
        <taxon>Actinomycetota</taxon>
        <taxon>Coriobacteriia</taxon>
        <taxon>Coriobacteriales</taxon>
        <taxon>Atopobiaceae</taxon>
        <taxon>Thermophilibacter</taxon>
    </lineage>
</organism>
<dbReference type="InterPro" id="IPR003509">
    <property type="entry name" value="UPF0102_YraN-like"/>
</dbReference>
<gene>
    <name evidence="4" type="ORF">QUW25_04580</name>
</gene>
<dbReference type="InterPro" id="IPR011335">
    <property type="entry name" value="Restrct_endonuc-II-like"/>
</dbReference>
<feature type="region of interest" description="Disordered" evidence="3">
    <location>
        <begin position="1"/>
        <end position="27"/>
    </location>
</feature>
<comment type="similarity">
    <text evidence="1 2">Belongs to the UPF0102 family.</text>
</comment>
<dbReference type="SUPFAM" id="SSF52980">
    <property type="entry name" value="Restriction endonuclease-like"/>
    <property type="match status" value="1"/>
</dbReference>
<dbReference type="PANTHER" id="PTHR34039">
    <property type="entry name" value="UPF0102 PROTEIN YRAN"/>
    <property type="match status" value="1"/>
</dbReference>
<evidence type="ECO:0000313" key="5">
    <source>
        <dbReference type="Proteomes" id="UP001529256"/>
    </source>
</evidence>
<evidence type="ECO:0000256" key="3">
    <source>
        <dbReference type="SAM" id="MobiDB-lite"/>
    </source>
</evidence>
<comment type="caution">
    <text evidence="4">The sequence shown here is derived from an EMBL/GenBank/DDBJ whole genome shotgun (WGS) entry which is preliminary data.</text>
</comment>
<evidence type="ECO:0000256" key="1">
    <source>
        <dbReference type="ARBA" id="ARBA00006738"/>
    </source>
</evidence>
<keyword evidence="5" id="KW-1185">Reference proteome</keyword>
<dbReference type="Proteomes" id="UP001529256">
    <property type="component" value="Unassembled WGS sequence"/>
</dbReference>
<evidence type="ECO:0000256" key="2">
    <source>
        <dbReference type="HAMAP-Rule" id="MF_00048"/>
    </source>
</evidence>
<dbReference type="Pfam" id="PF02021">
    <property type="entry name" value="UPF0102"/>
    <property type="match status" value="1"/>
</dbReference>
<dbReference type="RefSeq" id="WP_289511042.1">
    <property type="nucleotide sequence ID" value="NZ_JAUDEA010000005.1"/>
</dbReference>
<proteinExistence type="inferred from homology"/>
<dbReference type="Gene3D" id="3.40.1350.10">
    <property type="match status" value="1"/>
</dbReference>
<sequence>MESVFEATLSEPVEALEQERDPAPVAVNPPCAELSSHDLGKRGEDAAVRSLTDRGWQIIVRNWHCSEGEVDIIAKDPDGELVFVEVKTRHSPGAEQGLGYEVIPEEAVDEAKRARYVRCASLFLRSTPYIERVRFDVIAITVTGPGRAHLRHIGRAFEGDDL</sequence>
<reference evidence="4" key="1">
    <citation type="submission" date="2023-06" db="EMBL/GenBank/DDBJ databases">
        <title>Identification and characterization of horizontal gene transfer across gut microbiota members of farm animals based on homology search.</title>
        <authorList>
            <person name="Schwarzerova J."/>
            <person name="Nykrynova M."/>
            <person name="Jureckova K."/>
            <person name="Cejkova D."/>
            <person name="Rychlik I."/>
        </authorList>
    </citation>
    <scope>NUCLEOTIDE SEQUENCE</scope>
    <source>
        <strain evidence="4">153_Feed</strain>
    </source>
</reference>
<reference evidence="4" key="2">
    <citation type="submission" date="2023-06" db="EMBL/GenBank/DDBJ databases">
        <authorList>
            <person name="Zeman M."/>
            <person name="Kubasova T."/>
            <person name="Jahodarova E."/>
            <person name="Nykrynova M."/>
            <person name="Rychlik I."/>
        </authorList>
    </citation>
    <scope>NUCLEOTIDE SEQUENCE</scope>
    <source>
        <strain evidence="4">153_Feed</strain>
    </source>
</reference>
<accession>A0ABT7V2X7</accession>
<dbReference type="CDD" id="cd20736">
    <property type="entry name" value="PoNe_Nuclease"/>
    <property type="match status" value="1"/>
</dbReference>
<dbReference type="EMBL" id="JAUDEA010000005">
    <property type="protein sequence ID" value="MDM8270949.1"/>
    <property type="molecule type" value="Genomic_DNA"/>
</dbReference>
<name>A0ABT7V2X7_9ACTN</name>